<dbReference type="EMBL" id="CP048000">
    <property type="protein sequence ID" value="QHQ60019.1"/>
    <property type="molecule type" value="Genomic_DNA"/>
</dbReference>
<evidence type="ECO:0000259" key="1">
    <source>
        <dbReference type="Pfam" id="PF10135"/>
    </source>
</evidence>
<gene>
    <name evidence="2" type="ORF">Ana3638_03840</name>
</gene>
<dbReference type="Proteomes" id="UP000464314">
    <property type="component" value="Chromosome"/>
</dbReference>
<dbReference type="InterPro" id="IPR019301">
    <property type="entry name" value="Flagellar_prot_FlgJ_N"/>
</dbReference>
<dbReference type="AlphaFoldDB" id="A0A6P1TIT1"/>
<evidence type="ECO:0000313" key="3">
    <source>
        <dbReference type="Proteomes" id="UP000464314"/>
    </source>
</evidence>
<protein>
    <recommendedName>
        <fullName evidence="1">Flagellar protein FlgJ N-terminal domain-containing protein</fullName>
    </recommendedName>
</protein>
<organism evidence="2 3">
    <name type="scientific">Anaerocolumna sedimenticola</name>
    <dbReference type="NCBI Taxonomy" id="2696063"/>
    <lineage>
        <taxon>Bacteria</taxon>
        <taxon>Bacillati</taxon>
        <taxon>Bacillota</taxon>
        <taxon>Clostridia</taxon>
        <taxon>Lachnospirales</taxon>
        <taxon>Lachnospiraceae</taxon>
        <taxon>Anaerocolumna</taxon>
    </lineage>
</organism>
<reference evidence="2 3" key="1">
    <citation type="submission" date="2020-01" db="EMBL/GenBank/DDBJ databases">
        <title>Genome analysis of Anaerocolumna sp. CBA3638.</title>
        <authorList>
            <person name="Kim J."/>
            <person name="Roh S.W."/>
        </authorList>
    </citation>
    <scope>NUCLEOTIDE SEQUENCE [LARGE SCALE GENOMIC DNA]</scope>
    <source>
        <strain evidence="2 3">CBA3638</strain>
    </source>
</reference>
<dbReference type="RefSeq" id="WP_161836855.1">
    <property type="nucleotide sequence ID" value="NZ_CP048000.1"/>
</dbReference>
<sequence>MSFSIGNDSVFTTASSALNTSNNTSKLEAKLNGNIKNSSDQELMDVCKSFESYFVEQVFKEMKKTVPKNEEDNEYLDYFGDRLYQEYADEVTNSGDLGIAQLLYESMKRNK</sequence>
<proteinExistence type="predicted"/>
<feature type="domain" description="Flagellar protein FlgJ N-terminal" evidence="1">
    <location>
        <begin position="60"/>
        <end position="105"/>
    </location>
</feature>
<dbReference type="Pfam" id="PF10135">
    <property type="entry name" value="Rod-binding"/>
    <property type="match status" value="1"/>
</dbReference>
<dbReference type="KEGG" id="anr:Ana3638_03840"/>
<accession>A0A6P1TIT1</accession>
<evidence type="ECO:0000313" key="2">
    <source>
        <dbReference type="EMBL" id="QHQ60019.1"/>
    </source>
</evidence>
<keyword evidence="3" id="KW-1185">Reference proteome</keyword>
<name>A0A6P1TIT1_9FIRM</name>